<dbReference type="Proteomes" id="UP000594029">
    <property type="component" value="Segment"/>
</dbReference>
<accession>A0A7U3NKN2</accession>
<keyword evidence="2" id="KW-1185">Reference proteome</keyword>
<name>A0A7U3NKN2_9CAUD</name>
<evidence type="ECO:0000313" key="1">
    <source>
        <dbReference type="EMBL" id="QOV08460.1"/>
    </source>
</evidence>
<protein>
    <submittedName>
        <fullName evidence="1">Uncharacterized protein</fullName>
    </submittedName>
</protein>
<reference evidence="1 2" key="1">
    <citation type="submission" date="2020-10" db="EMBL/GenBank/DDBJ databases">
        <authorList>
            <person name="Kazantseva O.A."/>
            <person name="Piligrimova E.G."/>
            <person name="Shadrin A.M."/>
        </authorList>
    </citation>
    <scope>NUCLEOTIDE SEQUENCE [LARGE SCALE GENOMIC DNA]</scope>
</reference>
<evidence type="ECO:0000313" key="2">
    <source>
        <dbReference type="Proteomes" id="UP000594029"/>
    </source>
</evidence>
<proteinExistence type="predicted"/>
<organism evidence="1 2">
    <name type="scientific">Bacillus phage Kirov</name>
    <dbReference type="NCBI Taxonomy" id="2783539"/>
    <lineage>
        <taxon>Viruses</taxon>
        <taxon>Duplodnaviria</taxon>
        <taxon>Heunggongvirae</taxon>
        <taxon>Uroviricota</taxon>
        <taxon>Caudoviricetes</taxon>
        <taxon>Andregratiavirinae</taxon>
        <taxon>Kirovvirus</taxon>
        <taxon>Kirovvirus kirov</taxon>
    </lineage>
</organism>
<dbReference type="EMBL" id="MW084976">
    <property type="protein sequence ID" value="QOV08460.1"/>
    <property type="molecule type" value="Genomic_DNA"/>
</dbReference>
<sequence>MRNVDVLFAFVTGLSRQRTKNLFIDNDRLYYHSTCLAERKRKRDGSYSYVVNVSKYSQSTTTIQNALLKTIPNPDITLKCIADIPQGADSLS</sequence>
<gene>
    <name evidence="1" type="ORF">Kirov_261</name>
</gene>